<dbReference type="GO" id="GO:0010257">
    <property type="term" value="P:NADH dehydrogenase complex assembly"/>
    <property type="evidence" value="ECO:0007669"/>
    <property type="project" value="TreeGrafter"/>
</dbReference>
<sequence>MASQVVRLPLFGGPRAWHSFDWTSSDDRVRGGSSHSHMSCSPASLIARFHGTLDITTLGGAGFASQWTTGEGRNWDLSGYDGIELRIARGDGKRYTITLKNEAVPKQPDGRQQSTLSWEYDFHADVEKTIFIKWADFRATYRGKDKEDAKPLDLTSVKRFSIMMRSFFGTQEGDFSLDIVSIAALRTKHYRDDPEDDMTDCDFVDEKLEDTLDMSKSQGWLGWFGGFCGLRG</sequence>
<dbReference type="InterPro" id="IPR013857">
    <property type="entry name" value="NADH-UbQ_OxRdtase-assoc_prot30"/>
</dbReference>
<dbReference type="Pfam" id="PF08547">
    <property type="entry name" value="CIA30"/>
    <property type="match status" value="1"/>
</dbReference>
<reference evidence="3 4" key="1">
    <citation type="submission" date="2019-04" db="EMBL/GenBank/DDBJ databases">
        <title>Friends and foes A comparative genomics study of 23 Aspergillus species from section Flavi.</title>
        <authorList>
            <consortium name="DOE Joint Genome Institute"/>
            <person name="Kjaerbolling I."/>
            <person name="Vesth T."/>
            <person name="Frisvad J.C."/>
            <person name="Nybo J.L."/>
            <person name="Theobald S."/>
            <person name="Kildgaard S."/>
            <person name="Isbrandt T."/>
            <person name="Kuo A."/>
            <person name="Sato A."/>
            <person name="Lyhne E.K."/>
            <person name="Kogle M.E."/>
            <person name="Wiebenga A."/>
            <person name="Kun R.S."/>
            <person name="Lubbers R.J."/>
            <person name="Makela M.R."/>
            <person name="Barry K."/>
            <person name="Chovatia M."/>
            <person name="Clum A."/>
            <person name="Daum C."/>
            <person name="Haridas S."/>
            <person name="He G."/>
            <person name="LaButti K."/>
            <person name="Lipzen A."/>
            <person name="Mondo S."/>
            <person name="Riley R."/>
            <person name="Salamov A."/>
            <person name="Simmons B.A."/>
            <person name="Magnuson J.K."/>
            <person name="Henrissat B."/>
            <person name="Mortensen U.H."/>
            <person name="Larsen T.O."/>
            <person name="Devries R.P."/>
            <person name="Grigoriev I.V."/>
            <person name="Machida M."/>
            <person name="Baker S.E."/>
            <person name="Andersen M.R."/>
        </authorList>
    </citation>
    <scope>NUCLEOTIDE SEQUENCE [LARGE SCALE GENOMIC DNA]</scope>
    <source>
        <strain evidence="3 4">CBS 151.66</strain>
    </source>
</reference>
<dbReference type="OrthoDB" id="426386at2759"/>
<dbReference type="InterPro" id="IPR008979">
    <property type="entry name" value="Galactose-bd-like_sf"/>
</dbReference>
<evidence type="ECO:0000313" key="4">
    <source>
        <dbReference type="Proteomes" id="UP000326565"/>
    </source>
</evidence>
<dbReference type="GO" id="GO:0051082">
    <property type="term" value="F:unfolded protein binding"/>
    <property type="evidence" value="ECO:0007669"/>
    <property type="project" value="TreeGrafter"/>
</dbReference>
<organism evidence="3 4">
    <name type="scientific">Aspergillus leporis</name>
    <dbReference type="NCBI Taxonomy" id="41062"/>
    <lineage>
        <taxon>Eukaryota</taxon>
        <taxon>Fungi</taxon>
        <taxon>Dikarya</taxon>
        <taxon>Ascomycota</taxon>
        <taxon>Pezizomycotina</taxon>
        <taxon>Eurotiomycetes</taxon>
        <taxon>Eurotiomycetidae</taxon>
        <taxon>Eurotiales</taxon>
        <taxon>Aspergillaceae</taxon>
        <taxon>Aspergillus</taxon>
        <taxon>Aspergillus subgen. Circumdati</taxon>
    </lineage>
</organism>
<name>A0A5N5XD55_9EURO</name>
<dbReference type="PANTHER" id="PTHR13194:SF19">
    <property type="entry name" value="NAD(P)-BINDING ROSSMANN-FOLD SUPERFAMILY PROTEIN"/>
    <property type="match status" value="1"/>
</dbReference>
<feature type="domain" description="NADH:ubiquinone oxidoreductase intermediate-associated protein 30" evidence="2">
    <location>
        <begin position="18"/>
        <end position="179"/>
    </location>
</feature>
<keyword evidence="4" id="KW-1185">Reference proteome</keyword>
<dbReference type="Proteomes" id="UP000326565">
    <property type="component" value="Unassembled WGS sequence"/>
</dbReference>
<comment type="similarity">
    <text evidence="1">Belongs to the CIA30 family.</text>
</comment>
<dbReference type="InterPro" id="IPR039131">
    <property type="entry name" value="NDUFAF1"/>
</dbReference>
<proteinExistence type="inferred from homology"/>
<dbReference type="PANTHER" id="PTHR13194">
    <property type="entry name" value="COMPLEX I INTERMEDIATE-ASSOCIATED PROTEIN 30"/>
    <property type="match status" value="1"/>
</dbReference>
<accession>A0A5N5XD55</accession>
<dbReference type="AlphaFoldDB" id="A0A5N5XD55"/>
<protein>
    <submittedName>
        <fullName evidence="3">Complex I intermediate-associated protein 30-domain-containing protein</fullName>
    </submittedName>
</protein>
<dbReference type="SUPFAM" id="SSF49785">
    <property type="entry name" value="Galactose-binding domain-like"/>
    <property type="match status" value="1"/>
</dbReference>
<gene>
    <name evidence="3" type="ORF">BDV29DRAFT_168413</name>
</gene>
<evidence type="ECO:0000313" key="3">
    <source>
        <dbReference type="EMBL" id="KAB8077282.1"/>
    </source>
</evidence>
<dbReference type="EMBL" id="ML732170">
    <property type="protein sequence ID" value="KAB8077282.1"/>
    <property type="molecule type" value="Genomic_DNA"/>
</dbReference>
<evidence type="ECO:0000256" key="1">
    <source>
        <dbReference type="ARBA" id="ARBA00007884"/>
    </source>
</evidence>
<evidence type="ECO:0000259" key="2">
    <source>
        <dbReference type="Pfam" id="PF08547"/>
    </source>
</evidence>